<feature type="repeat" description="ANK" evidence="3">
    <location>
        <begin position="692"/>
        <end position="714"/>
    </location>
</feature>
<dbReference type="InterPro" id="IPR036770">
    <property type="entry name" value="Ankyrin_rpt-contain_sf"/>
</dbReference>
<feature type="repeat" description="ANK" evidence="3">
    <location>
        <begin position="543"/>
        <end position="570"/>
    </location>
</feature>
<evidence type="ECO:0000313" key="6">
    <source>
        <dbReference type="EMBL" id="PMD36736.1"/>
    </source>
</evidence>
<dbReference type="EMBL" id="KZ613950">
    <property type="protein sequence ID" value="PMD36736.1"/>
    <property type="molecule type" value="Genomic_DNA"/>
</dbReference>
<feature type="repeat" description="ANK" evidence="3">
    <location>
        <begin position="576"/>
        <end position="608"/>
    </location>
</feature>
<evidence type="ECO:0000313" key="7">
    <source>
        <dbReference type="Proteomes" id="UP000235786"/>
    </source>
</evidence>
<dbReference type="STRING" id="1149755.A0A2J6RE06"/>
<dbReference type="Pfam" id="PF00023">
    <property type="entry name" value="Ank"/>
    <property type="match status" value="2"/>
</dbReference>
<dbReference type="OrthoDB" id="539213at2759"/>
<dbReference type="PANTHER" id="PTHR24198:SF165">
    <property type="entry name" value="ANKYRIN REPEAT-CONTAINING PROTEIN-RELATED"/>
    <property type="match status" value="1"/>
</dbReference>
<dbReference type="PROSITE" id="PS50088">
    <property type="entry name" value="ANK_REPEAT"/>
    <property type="match status" value="5"/>
</dbReference>
<dbReference type="SUPFAM" id="SSF48403">
    <property type="entry name" value="Ankyrin repeat"/>
    <property type="match status" value="3"/>
</dbReference>
<name>A0A2J6RE06_HYAVF</name>
<dbReference type="Proteomes" id="UP000235786">
    <property type="component" value="Unassembled WGS sequence"/>
</dbReference>
<keyword evidence="1" id="KW-0677">Repeat</keyword>
<feature type="coiled-coil region" evidence="4">
    <location>
        <begin position="1019"/>
        <end position="1049"/>
    </location>
</feature>
<keyword evidence="7" id="KW-1185">Reference proteome</keyword>
<dbReference type="PRINTS" id="PR01415">
    <property type="entry name" value="ANKYRIN"/>
</dbReference>
<feature type="repeat" description="ANK" evidence="3">
    <location>
        <begin position="1476"/>
        <end position="1508"/>
    </location>
</feature>
<reference evidence="6 7" key="1">
    <citation type="submission" date="2016-04" db="EMBL/GenBank/DDBJ databases">
        <title>A degradative enzymes factory behind the ericoid mycorrhizal symbiosis.</title>
        <authorList>
            <consortium name="DOE Joint Genome Institute"/>
            <person name="Martino E."/>
            <person name="Morin E."/>
            <person name="Grelet G."/>
            <person name="Kuo A."/>
            <person name="Kohler A."/>
            <person name="Daghino S."/>
            <person name="Barry K."/>
            <person name="Choi C."/>
            <person name="Cichocki N."/>
            <person name="Clum A."/>
            <person name="Copeland A."/>
            <person name="Hainaut M."/>
            <person name="Haridas S."/>
            <person name="Labutti K."/>
            <person name="Lindquist E."/>
            <person name="Lipzen A."/>
            <person name="Khouja H.-R."/>
            <person name="Murat C."/>
            <person name="Ohm R."/>
            <person name="Olson A."/>
            <person name="Spatafora J."/>
            <person name="Veneault-Fourrey C."/>
            <person name="Henrissat B."/>
            <person name="Grigoriev I."/>
            <person name="Martin F."/>
            <person name="Perotto S."/>
        </authorList>
    </citation>
    <scope>NUCLEOTIDE SEQUENCE [LARGE SCALE GENOMIC DNA]</scope>
    <source>
        <strain evidence="6 7">F</strain>
    </source>
</reference>
<keyword evidence="4" id="KW-0175">Coiled coil</keyword>
<sequence length="1767" mass="198845">MAPLVESKEPIELPDTSTWSVQEFIPDLLTHPDTPVVEILQPYKAFEAQLRKAYAQQPTHEALKDGKINLIPIFDNGTEKDLKIRARPLGSESDNDKSRYIMELKAEDRKSDGASAVVSSFKDFQQNFNLFSESSLADLDWNNVVAAGSSVTTALLPVPEKWAGSKRSMREYYHEHLAPASDVDLFLYGLNEEQGLEKIKQIERNIKDSILHETTTIRTKNAITIASQYPTRHVQIVLRLYDSISQIITGFDVDCACVAYDGSQVYAAPRAVAAFITQCNTIDLTRRSPSYENRLSKYSRRGFEVHWPLLDRTRIDPTIFERSFGRTQGLARLLILEKLPKTADRDNYMDQRRAERGRPALHRNFYRKMGGNIKDQEEDDIAEWVDHEEVASYHTMTVPYGPKYQAARINRLLYAKDLLLNAEWNKPDEREVHLHRHPCFFGTAEEVLQDCCGYCPAPKTDEEIEVAKEESKVYISGPLKFIMDDPGRQEIGSFNPITDDEWTTMAYVGDTARLCQAIVDGDLEHVEDWCSQEGVDVNRRDYTGRTPLHLAVMTSTPEIVQCLVDYGARLIARLVDGRTALHLAAARGSKEMIKALMDRSLANEEEEEEKVKAKRAARKTSEAKSDDEGDDEMSDAESEASEITLGSEDSDSMTMGSFVKVATEKETHDDGVPDDSTEEPDVYEVDVIAWDYGLSPLHLAILNGHLEIIELLVSEYGADVLLPVKLVEPGTKNAKGAIMTILLAMALPTEKAKAVVKLLLELGATSAQADMNHTSALHFVVAEDNHDIFDLLLANDRPVALSVLNWMSRDRWGNEGDSPLTTSIKMGHQDMVAKLLSIGATPEIEFDNWVKTYLEKNTWARTQSPEDIKRQFHNNVIQPIISAAGKEMGKVVEDLVAHGANPSTLERSAYSVVQNPDNARYTVTESLLDIIQKKLKTLRAWQEPSDKNSNRRQPYYYLSRPTDLRPKQPEKLQDEASYTYGLVSGTYKHWTAQRDFQAIKHRNDNEWKAYNDWTPSKSEEGLEEKKAAISKLIEELEHAEKTLIEAGAKTFAQLYPKIPQREEANQPVYPDPEPTFYETTLRFRVPDLNDTKKDGYIKLFEAAWNNDLETIKSLTLGKWSSDNGIQLNSPLKIAVQDGNGFSPFSIAALRGHHDLARKIVEICATQYHKDDGLSTKQRFRTISGSDDEDEDIDSDGGNVNGLPIFSELVNDKFTADNLGEVSNMVKSDVLPLTMIEWSCKPQRFLDQDTSKYGDEMTLLQHAVESEDMDLLKFIIQLGGEQKSLLAEEEDDQKCYTVNSLVFYAAIKLGRTAMLAEMIKATGVGIPLNELIAKSGVELKTKPRYYQGLSVGGKKRADWAQAPGGHQAVIEEKTPPLLQAAKLGSLDAVEWFMSDAPMRRYKEFAETNKHDKRIKTLEGGKGFDKTIGTWLNAKSELTLHCAILYNPDKKQDHPEYLALIKHLLSVAPESLEQKSSEGWTPLHLASHMHREDVVSYLISIGANQRSRDKVGRNMAHSMLVQQGFRTAWTDVEALKQLLELFDKDALKEMLLERCNQAPGALTPLAYWMARKDGSYKKADIVELLTSYSSGKELEMINGEGDLPLHVAVKQALTTITSFLLSLNPKLLHRENSTGRTPLEMSREIYITSQVESPPDVTNGNRFAQYHPGQYDYSSVVHRQASSFVVKVDDEENKKRTWEVCQSKDDEMLKEGGERKRRLVSLFEANEVARRVAGLKRGSGGGQMVINGGLVEEGKPDVVSEWIGAVYNW</sequence>
<proteinExistence type="predicted"/>
<dbReference type="InterPro" id="IPR002110">
    <property type="entry name" value="Ankyrin_rpt"/>
</dbReference>
<evidence type="ECO:0000256" key="2">
    <source>
        <dbReference type="ARBA" id="ARBA00023043"/>
    </source>
</evidence>
<dbReference type="SMART" id="SM00248">
    <property type="entry name" value="ANK"/>
    <property type="match status" value="9"/>
</dbReference>
<evidence type="ECO:0000256" key="5">
    <source>
        <dbReference type="SAM" id="MobiDB-lite"/>
    </source>
</evidence>
<gene>
    <name evidence="6" type="ORF">L207DRAFT_464760</name>
</gene>
<dbReference type="PROSITE" id="PS50297">
    <property type="entry name" value="ANK_REP_REGION"/>
    <property type="match status" value="4"/>
</dbReference>
<evidence type="ECO:0000256" key="3">
    <source>
        <dbReference type="PROSITE-ProRule" id="PRU00023"/>
    </source>
</evidence>
<evidence type="ECO:0000256" key="1">
    <source>
        <dbReference type="ARBA" id="ARBA00022737"/>
    </source>
</evidence>
<feature type="repeat" description="ANK" evidence="3">
    <location>
        <begin position="815"/>
        <end position="847"/>
    </location>
</feature>
<evidence type="ECO:0000256" key="4">
    <source>
        <dbReference type="SAM" id="Coils"/>
    </source>
</evidence>
<keyword evidence="2 3" id="KW-0040">ANK repeat</keyword>
<dbReference type="Gene3D" id="1.25.40.20">
    <property type="entry name" value="Ankyrin repeat-containing domain"/>
    <property type="match status" value="5"/>
</dbReference>
<protein>
    <submittedName>
        <fullName evidence="6">Ankyrin</fullName>
    </submittedName>
</protein>
<feature type="region of interest" description="Disordered" evidence="5">
    <location>
        <begin position="601"/>
        <end position="652"/>
    </location>
</feature>
<organism evidence="6 7">
    <name type="scientific">Hyaloscypha variabilis (strain UAMH 11265 / GT02V1 / F)</name>
    <name type="common">Meliniomyces variabilis</name>
    <dbReference type="NCBI Taxonomy" id="1149755"/>
    <lineage>
        <taxon>Eukaryota</taxon>
        <taxon>Fungi</taxon>
        <taxon>Dikarya</taxon>
        <taxon>Ascomycota</taxon>
        <taxon>Pezizomycotina</taxon>
        <taxon>Leotiomycetes</taxon>
        <taxon>Helotiales</taxon>
        <taxon>Hyaloscyphaceae</taxon>
        <taxon>Hyaloscypha</taxon>
        <taxon>Hyaloscypha variabilis</taxon>
    </lineage>
</organism>
<dbReference type="PANTHER" id="PTHR24198">
    <property type="entry name" value="ANKYRIN REPEAT AND PROTEIN KINASE DOMAIN-CONTAINING PROTEIN"/>
    <property type="match status" value="1"/>
</dbReference>
<feature type="compositionally biased region" description="Acidic residues" evidence="5">
    <location>
        <begin position="627"/>
        <end position="640"/>
    </location>
</feature>
<accession>A0A2J6RE06</accession>
<dbReference type="Pfam" id="PF12796">
    <property type="entry name" value="Ank_2"/>
    <property type="match status" value="2"/>
</dbReference>